<feature type="domain" description="ABC transmembrane type-1" evidence="8">
    <location>
        <begin position="75"/>
        <end position="259"/>
    </location>
</feature>
<accession>A0A428YM04</accession>
<evidence type="ECO:0000256" key="3">
    <source>
        <dbReference type="ARBA" id="ARBA00022475"/>
    </source>
</evidence>
<keyword evidence="6 7" id="KW-0472">Membrane</keyword>
<dbReference type="Proteomes" id="UP000287547">
    <property type="component" value="Unassembled WGS sequence"/>
</dbReference>
<feature type="transmembrane region" description="Helical" evidence="7">
    <location>
        <begin position="119"/>
        <end position="139"/>
    </location>
</feature>
<comment type="caution">
    <text evidence="9">The sequence shown here is derived from an EMBL/GenBank/DDBJ whole genome shotgun (WGS) entry which is preliminary data.</text>
</comment>
<evidence type="ECO:0000256" key="1">
    <source>
        <dbReference type="ARBA" id="ARBA00004651"/>
    </source>
</evidence>
<dbReference type="PROSITE" id="PS50928">
    <property type="entry name" value="ABC_TM1"/>
    <property type="match status" value="1"/>
</dbReference>
<proteinExistence type="inferred from homology"/>
<evidence type="ECO:0000256" key="4">
    <source>
        <dbReference type="ARBA" id="ARBA00022692"/>
    </source>
</evidence>
<dbReference type="SUPFAM" id="SSF161098">
    <property type="entry name" value="MetI-like"/>
    <property type="match status" value="1"/>
</dbReference>
<keyword evidence="5 7" id="KW-1133">Transmembrane helix</keyword>
<dbReference type="PANTHER" id="PTHR30151:SF38">
    <property type="entry name" value="ALIPHATIC SULFONATES TRANSPORT PERMEASE PROTEIN SSUC-RELATED"/>
    <property type="match status" value="1"/>
</dbReference>
<dbReference type="AlphaFoldDB" id="A0A428YM04"/>
<dbReference type="Pfam" id="PF00528">
    <property type="entry name" value="BPD_transp_1"/>
    <property type="match status" value="1"/>
</dbReference>
<evidence type="ECO:0000256" key="7">
    <source>
        <dbReference type="RuleBase" id="RU363032"/>
    </source>
</evidence>
<dbReference type="FunFam" id="1.10.3720.10:FF:000003">
    <property type="entry name" value="Aliphatic sulfonate ABC transporter permease"/>
    <property type="match status" value="1"/>
</dbReference>
<comment type="subcellular location">
    <subcellularLocation>
        <location evidence="1 7">Cell membrane</location>
        <topology evidence="1 7">Multi-pass membrane protein</topology>
    </subcellularLocation>
</comment>
<keyword evidence="2 7" id="KW-0813">Transport</keyword>
<feature type="transmembrane region" description="Helical" evidence="7">
    <location>
        <begin position="86"/>
        <end position="107"/>
    </location>
</feature>
<reference evidence="9 10" key="1">
    <citation type="submission" date="2018-05" db="EMBL/GenBank/DDBJ databases">
        <title>Evolution of GPA BGCs.</title>
        <authorList>
            <person name="Waglechner N."/>
            <person name="Wright G.D."/>
        </authorList>
    </citation>
    <scope>NUCLEOTIDE SEQUENCE [LARGE SCALE GENOMIC DNA]</scope>
    <source>
        <strain evidence="9 10">A82846</strain>
    </source>
</reference>
<gene>
    <name evidence="9" type="ORF">DMH04_46785</name>
</gene>
<dbReference type="GO" id="GO:0005886">
    <property type="term" value="C:plasma membrane"/>
    <property type="evidence" value="ECO:0007669"/>
    <property type="project" value="UniProtKB-SubCell"/>
</dbReference>
<evidence type="ECO:0000256" key="6">
    <source>
        <dbReference type="ARBA" id="ARBA00023136"/>
    </source>
</evidence>
<protein>
    <submittedName>
        <fullName evidence="9">ABC transporter permease</fullName>
    </submittedName>
</protein>
<name>A0A428YM04_KIBAR</name>
<dbReference type="OrthoDB" id="9796361at2"/>
<evidence type="ECO:0000256" key="5">
    <source>
        <dbReference type="ARBA" id="ARBA00022989"/>
    </source>
</evidence>
<comment type="similarity">
    <text evidence="7">Belongs to the binding-protein-dependent transport system permease family.</text>
</comment>
<dbReference type="InterPro" id="IPR000515">
    <property type="entry name" value="MetI-like"/>
</dbReference>
<keyword evidence="3" id="KW-1003">Cell membrane</keyword>
<dbReference type="RefSeq" id="WP_051793902.1">
    <property type="nucleotide sequence ID" value="NZ_QHKI01000073.1"/>
</dbReference>
<evidence type="ECO:0000313" key="10">
    <source>
        <dbReference type="Proteomes" id="UP000287547"/>
    </source>
</evidence>
<dbReference type="CDD" id="cd06261">
    <property type="entry name" value="TM_PBP2"/>
    <property type="match status" value="1"/>
</dbReference>
<evidence type="ECO:0000259" key="8">
    <source>
        <dbReference type="PROSITE" id="PS50928"/>
    </source>
</evidence>
<feature type="transmembrane region" description="Helical" evidence="7">
    <location>
        <begin position="240"/>
        <end position="262"/>
    </location>
</feature>
<evidence type="ECO:0000313" key="9">
    <source>
        <dbReference type="EMBL" id="RSM68894.1"/>
    </source>
</evidence>
<dbReference type="GO" id="GO:0042918">
    <property type="term" value="P:alkanesulfonate transmembrane transport"/>
    <property type="evidence" value="ECO:0007669"/>
    <property type="project" value="UniProtKB-ARBA"/>
</dbReference>
<dbReference type="PANTHER" id="PTHR30151">
    <property type="entry name" value="ALKANE SULFONATE ABC TRANSPORTER-RELATED, MEMBRANE SUBUNIT"/>
    <property type="match status" value="1"/>
</dbReference>
<dbReference type="Gene3D" id="1.10.3720.10">
    <property type="entry name" value="MetI-like"/>
    <property type="match status" value="1"/>
</dbReference>
<dbReference type="InterPro" id="IPR035906">
    <property type="entry name" value="MetI-like_sf"/>
</dbReference>
<dbReference type="EMBL" id="QHKI01000073">
    <property type="protein sequence ID" value="RSM68894.1"/>
    <property type="molecule type" value="Genomic_DNA"/>
</dbReference>
<organism evidence="9 10">
    <name type="scientific">Kibdelosporangium aridum</name>
    <dbReference type="NCBI Taxonomy" id="2030"/>
    <lineage>
        <taxon>Bacteria</taxon>
        <taxon>Bacillati</taxon>
        <taxon>Actinomycetota</taxon>
        <taxon>Actinomycetes</taxon>
        <taxon>Pseudonocardiales</taxon>
        <taxon>Pseudonocardiaceae</taxon>
        <taxon>Kibdelosporangium</taxon>
    </lineage>
</organism>
<feature type="transmembrane region" description="Helical" evidence="7">
    <location>
        <begin position="32"/>
        <end position="51"/>
    </location>
</feature>
<sequence length="271" mass="29445">MSSVVVRPVAAHSIAAPPKQRRRRRTPDLRRWISPLAIVVIWQLASSTGVLPSDKLSSPWTVLQSAVELAQTGELGEAFVVSLRRVAIGFVLGAVIGLVLGAVSGLSKWGQALVDPPVQMLRTLPFLGLIPLFILWFGIGEEPKIALVTLGVAFPLYLNVHSGIRNTEPQLIEATTALGFTRTERLWHVVLPSAIPQTLVGVRQSLGIAWLSLIVGEQVNADAGLGYLINNARDFLRTDVIVVGLVVYAILGLITDALVRLLERKALRWRA</sequence>
<evidence type="ECO:0000256" key="2">
    <source>
        <dbReference type="ARBA" id="ARBA00022448"/>
    </source>
</evidence>
<keyword evidence="4 7" id="KW-0812">Transmembrane</keyword>